<organism evidence="9 10">
    <name type="scientific">Dactylellina haptotyla (strain CBS 200.50)</name>
    <name type="common">Nematode-trapping fungus</name>
    <name type="synonym">Monacrosporium haptotylum</name>
    <dbReference type="NCBI Taxonomy" id="1284197"/>
    <lineage>
        <taxon>Eukaryota</taxon>
        <taxon>Fungi</taxon>
        <taxon>Dikarya</taxon>
        <taxon>Ascomycota</taxon>
        <taxon>Pezizomycotina</taxon>
        <taxon>Orbiliomycetes</taxon>
        <taxon>Orbiliales</taxon>
        <taxon>Orbiliaceae</taxon>
        <taxon>Dactylellina</taxon>
    </lineage>
</organism>
<evidence type="ECO:0000256" key="5">
    <source>
        <dbReference type="ARBA" id="ARBA00022989"/>
    </source>
</evidence>
<dbReference type="Proteomes" id="UP000015100">
    <property type="component" value="Unassembled WGS sequence"/>
</dbReference>
<dbReference type="HOGENOM" id="CLU_004790_4_1_1"/>
<evidence type="ECO:0000256" key="3">
    <source>
        <dbReference type="ARBA" id="ARBA00022448"/>
    </source>
</evidence>
<evidence type="ECO:0000256" key="8">
    <source>
        <dbReference type="SAM" id="Phobius"/>
    </source>
</evidence>
<comment type="caution">
    <text evidence="9">The sequence shown here is derived from an EMBL/GenBank/DDBJ whole genome shotgun (WGS) entry which is preliminary data.</text>
</comment>
<keyword evidence="10" id="KW-1185">Reference proteome</keyword>
<evidence type="ECO:0000256" key="6">
    <source>
        <dbReference type="ARBA" id="ARBA00023136"/>
    </source>
</evidence>
<feature type="transmembrane region" description="Helical" evidence="8">
    <location>
        <begin position="145"/>
        <end position="168"/>
    </location>
</feature>
<feature type="transmembrane region" description="Helical" evidence="8">
    <location>
        <begin position="512"/>
        <end position="534"/>
    </location>
</feature>
<name>S8AWS6_DACHA</name>
<keyword evidence="3 7" id="KW-0813">Transport</keyword>
<dbReference type="InterPro" id="IPR036259">
    <property type="entry name" value="MFS_trans_sf"/>
</dbReference>
<dbReference type="OrthoDB" id="8904098at2759"/>
<reference evidence="10" key="2">
    <citation type="submission" date="2013-04" db="EMBL/GenBank/DDBJ databases">
        <title>Genomic mechanisms accounting for the adaptation to parasitism in nematode-trapping fungi.</title>
        <authorList>
            <person name="Ahren D.G."/>
        </authorList>
    </citation>
    <scope>NUCLEOTIDE SEQUENCE [LARGE SCALE GENOMIC DNA]</scope>
    <source>
        <strain evidence="10">CBS 200.50</strain>
    </source>
</reference>
<evidence type="ECO:0000256" key="2">
    <source>
        <dbReference type="ARBA" id="ARBA00005982"/>
    </source>
</evidence>
<dbReference type="InterPro" id="IPR018456">
    <property type="entry name" value="PTR2_symporter_CS"/>
</dbReference>
<dbReference type="eggNOG" id="KOG1237">
    <property type="taxonomic scope" value="Eukaryota"/>
</dbReference>
<dbReference type="PANTHER" id="PTHR11654">
    <property type="entry name" value="OLIGOPEPTIDE TRANSPORTER-RELATED"/>
    <property type="match status" value="1"/>
</dbReference>
<sequence>MAELKSPKAEGGDLIISQQESPTVPVYYDDTEFVNDDGTPTEEDLATLRRVAGKVPWTAYTIAFVELCERFSYYGVTQVFTNFVQQPLPPNSITGAGRIVEQSGALGRGQRSAASITQFNQFWAYLMPLFGAYVADRYWGRYKTIMVSIAFAMVGHILLVVCAIPSVIAKPEASLGVMVLGIVIMGGGTGGFKSNISPLIAEQYTQDKKQVVTLPTGERVIVDPVLTISRIYMYFYLMINVGALMGQIGMVYAEHYVGFYLSYLLPTILFTFCPVVMAVCKKNYIRTPATYSVLSRSMKLMAFASRGKWSANPVRTYKNLTDGTFWERAKPSNVPASERPAWMTFDDQWVDEVSRGISACKVFLWYPLYWVTYNQINGNLTSQAAVMDTKGLPNDILSNLNPFSLIILIPVFDLVIYPGLRKMGINFTPIKKITCGFVVGVLAMIWAAVLQYYIYQKSPCGYDAANPKCDPAPINVWAQTGSFVLIAISEIFASITGLEYAFTKAPTNMKSLVTSVFLVMSAFSTALGFAFVSLSNDPLLVWNYIVAAILATLGAIFFWLQFRSLDKDEDRLNNLAKTTYVGNVNASPATTDELEAANARRTSLVVEKS</sequence>
<dbReference type="OMA" id="LPTIMFA"/>
<evidence type="ECO:0000256" key="7">
    <source>
        <dbReference type="RuleBase" id="RU003755"/>
    </source>
</evidence>
<feature type="transmembrane region" description="Helical" evidence="8">
    <location>
        <begin position="540"/>
        <end position="562"/>
    </location>
</feature>
<evidence type="ECO:0000256" key="4">
    <source>
        <dbReference type="ARBA" id="ARBA00022692"/>
    </source>
</evidence>
<protein>
    <recommendedName>
        <fullName evidence="11">Major facilitator superfamily (MFS) profile domain-containing protein</fullName>
    </recommendedName>
</protein>
<gene>
    <name evidence="9" type="ORF">H072_624</name>
</gene>
<evidence type="ECO:0000313" key="9">
    <source>
        <dbReference type="EMBL" id="EPS45431.1"/>
    </source>
</evidence>
<reference evidence="9 10" key="1">
    <citation type="journal article" date="2013" name="PLoS Genet.">
        <title>Genomic mechanisms accounting for the adaptation to parasitism in nematode-trapping fungi.</title>
        <authorList>
            <person name="Meerupati T."/>
            <person name="Andersson K.M."/>
            <person name="Friman E."/>
            <person name="Kumar D."/>
            <person name="Tunlid A."/>
            <person name="Ahren D."/>
        </authorList>
    </citation>
    <scope>NUCLEOTIDE SEQUENCE [LARGE SCALE GENOMIC DNA]</scope>
    <source>
        <strain evidence="9 10">CBS 200.50</strain>
    </source>
</reference>
<keyword evidence="5 8" id="KW-1133">Transmembrane helix</keyword>
<comment type="similarity">
    <text evidence="2 7">Belongs to the major facilitator superfamily. Proton-dependent oligopeptide transporter (POT/PTR) (TC 2.A.17) family.</text>
</comment>
<feature type="transmembrane region" description="Helical" evidence="8">
    <location>
        <begin position="234"/>
        <end position="253"/>
    </location>
</feature>
<dbReference type="SUPFAM" id="SSF103473">
    <property type="entry name" value="MFS general substrate transporter"/>
    <property type="match status" value="1"/>
</dbReference>
<accession>S8AWS6</accession>
<dbReference type="Gene3D" id="1.20.1250.20">
    <property type="entry name" value="MFS general substrate transporter like domains"/>
    <property type="match status" value="1"/>
</dbReference>
<evidence type="ECO:0000313" key="10">
    <source>
        <dbReference type="Proteomes" id="UP000015100"/>
    </source>
</evidence>
<dbReference type="PROSITE" id="PS01023">
    <property type="entry name" value="PTR2_2"/>
    <property type="match status" value="1"/>
</dbReference>
<keyword evidence="4 7" id="KW-0812">Transmembrane</keyword>
<dbReference type="EMBL" id="AQGS01000016">
    <property type="protein sequence ID" value="EPS45431.1"/>
    <property type="molecule type" value="Genomic_DNA"/>
</dbReference>
<dbReference type="GO" id="GO:0071916">
    <property type="term" value="F:dipeptide transmembrane transporter activity"/>
    <property type="evidence" value="ECO:0007669"/>
    <property type="project" value="UniProtKB-ARBA"/>
</dbReference>
<dbReference type="InterPro" id="IPR000109">
    <property type="entry name" value="POT_fam"/>
</dbReference>
<keyword evidence="6 8" id="KW-0472">Membrane</keyword>
<evidence type="ECO:0000256" key="1">
    <source>
        <dbReference type="ARBA" id="ARBA00004141"/>
    </source>
</evidence>
<dbReference type="AlphaFoldDB" id="S8AWS6"/>
<feature type="transmembrane region" description="Helical" evidence="8">
    <location>
        <begin position="474"/>
        <end position="500"/>
    </location>
</feature>
<feature type="transmembrane region" description="Helical" evidence="8">
    <location>
        <begin position="174"/>
        <end position="192"/>
    </location>
</feature>
<feature type="transmembrane region" description="Helical" evidence="8">
    <location>
        <begin position="432"/>
        <end position="454"/>
    </location>
</feature>
<comment type="subcellular location">
    <subcellularLocation>
        <location evidence="1 7">Membrane</location>
        <topology evidence="1 7">Multi-pass membrane protein</topology>
    </subcellularLocation>
</comment>
<feature type="transmembrane region" description="Helical" evidence="8">
    <location>
        <begin position="259"/>
        <end position="280"/>
    </location>
</feature>
<dbReference type="Pfam" id="PF00854">
    <property type="entry name" value="PTR2"/>
    <property type="match status" value="1"/>
</dbReference>
<dbReference type="FunFam" id="1.20.1250.20:FF:000085">
    <property type="entry name" value="MFS peptide transporter Ptr2"/>
    <property type="match status" value="1"/>
</dbReference>
<feature type="transmembrane region" description="Helical" evidence="8">
    <location>
        <begin position="400"/>
        <end position="420"/>
    </location>
</feature>
<evidence type="ECO:0008006" key="11">
    <source>
        <dbReference type="Google" id="ProtNLM"/>
    </source>
</evidence>
<dbReference type="GO" id="GO:0005886">
    <property type="term" value="C:plasma membrane"/>
    <property type="evidence" value="ECO:0007669"/>
    <property type="project" value="UniProtKB-ARBA"/>
</dbReference>
<proteinExistence type="inferred from homology"/>